<comment type="caution">
    <text evidence="1">The sequence shown here is derived from an EMBL/GenBank/DDBJ whole genome shotgun (WGS) entry which is preliminary data.</text>
</comment>
<proteinExistence type="predicted"/>
<evidence type="ECO:0000313" key="1">
    <source>
        <dbReference type="EMBL" id="MBO8414963.1"/>
    </source>
</evidence>
<evidence type="ECO:0000313" key="2">
    <source>
        <dbReference type="Proteomes" id="UP000823631"/>
    </source>
</evidence>
<sequence>MIYSDVRCALPSGPGIRISLTPSRTPGVSYVVLYRGKSRRGKDGRTVHDRVTIGKTVLENGEQVFHPNDQYFKEFKLEPPQDGKRIGCGRPRRSAAAEKMQSAAPASDLWAGAAECSAFVLAVRKEAGRLGLRECLQQSFGFELSSQILNLAVYFLFEGPKPDLALLEHFAARQLGLPGSLPGSEQAPDLFERIGCADIKLFFERWIASHQGQHCVLYAPGLYTAGSAAASWRAELLPGLILDAPGSLPLFYTQSSESCGVPLWHSVLQQAREKGLACPEVTVVSAGVWADDHAQDAIREPGVQLLAELSPDDEAARAALLMWKEHRDYFAEVEAAFDSAVLSHEEPFRLKHLVGRLIMFEHVVQETLETMALRLRLKAAFAHIKEHQGCFTEKPPAQLFEFCSVSEKEQHGQSAFLLQPDNAKIGQLLELCGSKLLFTTDPKLSHQQCWEFCRQAEICRQAFAGLKSESIGGRIRLYSQEAHRGRCFIAFIALILHLSLQRTLSGLPAGGHLSLYALWVLLSEVRCRRGGAARRSGGAADGRISELLQALGLPCDFAP</sequence>
<name>A0A9D9DAS4_9GAMM</name>
<organism evidence="1 2">
    <name type="scientific">Candidatus Avisuccinivibrio stercorigallinarum</name>
    <dbReference type="NCBI Taxonomy" id="2840704"/>
    <lineage>
        <taxon>Bacteria</taxon>
        <taxon>Pseudomonadati</taxon>
        <taxon>Pseudomonadota</taxon>
        <taxon>Gammaproteobacteria</taxon>
        <taxon>Aeromonadales</taxon>
        <taxon>Succinivibrionaceae</taxon>
        <taxon>Succinivibrionaceae incertae sedis</taxon>
        <taxon>Candidatus Avisuccinivibrio</taxon>
    </lineage>
</organism>
<dbReference type="EMBL" id="JADINH010000017">
    <property type="protein sequence ID" value="MBO8414963.1"/>
    <property type="molecule type" value="Genomic_DNA"/>
</dbReference>
<gene>
    <name evidence="1" type="ORF">IAB19_01095</name>
</gene>
<protein>
    <recommendedName>
        <fullName evidence="3">Transposase IS4-like domain-containing protein</fullName>
    </recommendedName>
</protein>
<reference evidence="1" key="1">
    <citation type="submission" date="2020-10" db="EMBL/GenBank/DDBJ databases">
        <authorList>
            <person name="Gilroy R."/>
        </authorList>
    </citation>
    <scope>NUCLEOTIDE SEQUENCE</scope>
    <source>
        <strain evidence="1">17213</strain>
    </source>
</reference>
<accession>A0A9D9DAS4</accession>
<reference evidence="1" key="2">
    <citation type="journal article" date="2021" name="PeerJ">
        <title>Extensive microbial diversity within the chicken gut microbiome revealed by metagenomics and culture.</title>
        <authorList>
            <person name="Gilroy R."/>
            <person name="Ravi A."/>
            <person name="Getino M."/>
            <person name="Pursley I."/>
            <person name="Horton D.L."/>
            <person name="Alikhan N.F."/>
            <person name="Baker D."/>
            <person name="Gharbi K."/>
            <person name="Hall N."/>
            <person name="Watson M."/>
            <person name="Adriaenssens E.M."/>
            <person name="Foster-Nyarko E."/>
            <person name="Jarju S."/>
            <person name="Secka A."/>
            <person name="Antonio M."/>
            <person name="Oren A."/>
            <person name="Chaudhuri R.R."/>
            <person name="La Ragione R."/>
            <person name="Hildebrand F."/>
            <person name="Pallen M.J."/>
        </authorList>
    </citation>
    <scope>NUCLEOTIDE SEQUENCE</scope>
    <source>
        <strain evidence="1">17213</strain>
    </source>
</reference>
<dbReference type="AlphaFoldDB" id="A0A9D9DAS4"/>
<dbReference type="Proteomes" id="UP000823631">
    <property type="component" value="Unassembled WGS sequence"/>
</dbReference>
<evidence type="ECO:0008006" key="3">
    <source>
        <dbReference type="Google" id="ProtNLM"/>
    </source>
</evidence>